<evidence type="ECO:0000256" key="9">
    <source>
        <dbReference type="PIRSR" id="PIRSR600760-2"/>
    </source>
</evidence>
<evidence type="ECO:0000256" key="7">
    <source>
        <dbReference type="ARBA" id="ARBA00049158"/>
    </source>
</evidence>
<dbReference type="EC" id="3.1.3.25" evidence="10"/>
<gene>
    <name evidence="11" type="ORF">D5H78_08360</name>
</gene>
<organism evidence="11 12">
    <name type="scientific">Vallicoccus soli</name>
    <dbReference type="NCBI Taxonomy" id="2339232"/>
    <lineage>
        <taxon>Bacteria</taxon>
        <taxon>Bacillati</taxon>
        <taxon>Actinomycetota</taxon>
        <taxon>Actinomycetes</taxon>
        <taxon>Motilibacterales</taxon>
        <taxon>Vallicoccaceae</taxon>
        <taxon>Vallicoccus</taxon>
    </lineage>
</organism>
<dbReference type="PANTHER" id="PTHR20854:SF4">
    <property type="entry name" value="INOSITOL-1-MONOPHOSPHATASE-RELATED"/>
    <property type="match status" value="1"/>
</dbReference>
<evidence type="ECO:0000256" key="3">
    <source>
        <dbReference type="ARBA" id="ARBA00004970"/>
    </source>
</evidence>
<evidence type="ECO:0000256" key="8">
    <source>
        <dbReference type="ARBA" id="ARBA00053547"/>
    </source>
</evidence>
<feature type="binding site" evidence="9">
    <location>
        <position position="92"/>
    </location>
    <ligand>
        <name>Mg(2+)</name>
        <dbReference type="ChEBI" id="CHEBI:18420"/>
        <label>1</label>
        <note>catalytic</note>
    </ligand>
</feature>
<dbReference type="Gene3D" id="3.30.540.10">
    <property type="entry name" value="Fructose-1,6-Bisphosphatase, subunit A, domain 1"/>
    <property type="match status" value="1"/>
</dbReference>
<evidence type="ECO:0000313" key="11">
    <source>
        <dbReference type="EMBL" id="RJK96267.1"/>
    </source>
</evidence>
<evidence type="ECO:0000256" key="5">
    <source>
        <dbReference type="ARBA" id="ARBA00022801"/>
    </source>
</evidence>
<evidence type="ECO:0000313" key="12">
    <source>
        <dbReference type="Proteomes" id="UP000265614"/>
    </source>
</evidence>
<dbReference type="GO" id="GO:0006020">
    <property type="term" value="P:inositol metabolic process"/>
    <property type="evidence" value="ECO:0007669"/>
    <property type="project" value="TreeGrafter"/>
</dbReference>
<comment type="similarity">
    <text evidence="10">Belongs to the inositol monophosphatase superfamily.</text>
</comment>
<dbReference type="Pfam" id="PF00459">
    <property type="entry name" value="Inositol_P"/>
    <property type="match status" value="1"/>
</dbReference>
<reference evidence="11 12" key="1">
    <citation type="submission" date="2018-09" db="EMBL/GenBank/DDBJ databases">
        <title>YIM 75000 draft genome.</title>
        <authorList>
            <person name="Tang S."/>
            <person name="Feng Y."/>
        </authorList>
    </citation>
    <scope>NUCLEOTIDE SEQUENCE [LARGE SCALE GENOMIC DNA]</scope>
    <source>
        <strain evidence="11 12">YIM 75000</strain>
    </source>
</reference>
<dbReference type="Proteomes" id="UP000265614">
    <property type="component" value="Unassembled WGS sequence"/>
</dbReference>
<dbReference type="GO" id="GO:0007165">
    <property type="term" value="P:signal transduction"/>
    <property type="evidence" value="ECO:0007669"/>
    <property type="project" value="TreeGrafter"/>
</dbReference>
<dbReference type="RefSeq" id="WP_119949999.1">
    <property type="nucleotide sequence ID" value="NZ_QZEZ01000003.1"/>
</dbReference>
<keyword evidence="12" id="KW-1185">Reference proteome</keyword>
<protein>
    <recommendedName>
        <fullName evidence="10">Inositol-1-monophosphatase</fullName>
        <ecNumber evidence="10">3.1.3.25</ecNumber>
    </recommendedName>
</protein>
<comment type="caution">
    <text evidence="11">The sequence shown here is derived from an EMBL/GenBank/DDBJ whole genome shotgun (WGS) entry which is preliminary data.</text>
</comment>
<name>A0A3A3Z189_9ACTN</name>
<dbReference type="PANTHER" id="PTHR20854">
    <property type="entry name" value="INOSITOL MONOPHOSPHATASE"/>
    <property type="match status" value="1"/>
</dbReference>
<dbReference type="AlphaFoldDB" id="A0A3A3Z189"/>
<dbReference type="GO" id="GO:0008934">
    <property type="term" value="F:inositol monophosphate 1-phosphatase activity"/>
    <property type="evidence" value="ECO:0007669"/>
    <property type="project" value="InterPro"/>
</dbReference>
<proteinExistence type="inferred from homology"/>
<evidence type="ECO:0000256" key="6">
    <source>
        <dbReference type="ARBA" id="ARBA00022842"/>
    </source>
</evidence>
<dbReference type="EMBL" id="QZEZ01000003">
    <property type="protein sequence ID" value="RJK96267.1"/>
    <property type="molecule type" value="Genomic_DNA"/>
</dbReference>
<keyword evidence="5 10" id="KW-0378">Hydrolase</keyword>
<dbReference type="InterPro" id="IPR033942">
    <property type="entry name" value="IMPase"/>
</dbReference>
<comment type="catalytic activity">
    <reaction evidence="1 10">
        <text>a myo-inositol phosphate + H2O = myo-inositol + phosphate</text>
        <dbReference type="Rhea" id="RHEA:24056"/>
        <dbReference type="ChEBI" id="CHEBI:15377"/>
        <dbReference type="ChEBI" id="CHEBI:17268"/>
        <dbReference type="ChEBI" id="CHEBI:43474"/>
        <dbReference type="ChEBI" id="CHEBI:84139"/>
        <dbReference type="EC" id="3.1.3.25"/>
    </reaction>
</comment>
<evidence type="ECO:0000256" key="2">
    <source>
        <dbReference type="ARBA" id="ARBA00001946"/>
    </source>
</evidence>
<dbReference type="GO" id="GO:0004401">
    <property type="term" value="F:histidinol-phosphatase activity"/>
    <property type="evidence" value="ECO:0007669"/>
    <property type="project" value="UniProtKB-EC"/>
</dbReference>
<dbReference type="InterPro" id="IPR000760">
    <property type="entry name" value="Inositol_monophosphatase-like"/>
</dbReference>
<accession>A0A3A3Z189</accession>
<comment type="catalytic activity">
    <reaction evidence="7">
        <text>L-histidinol phosphate + H2O = L-histidinol + phosphate</text>
        <dbReference type="Rhea" id="RHEA:14465"/>
        <dbReference type="ChEBI" id="CHEBI:15377"/>
        <dbReference type="ChEBI" id="CHEBI:43474"/>
        <dbReference type="ChEBI" id="CHEBI:57699"/>
        <dbReference type="ChEBI" id="CHEBI:57980"/>
        <dbReference type="EC" id="3.1.3.15"/>
    </reaction>
</comment>
<dbReference type="CDD" id="cd01639">
    <property type="entry name" value="IMPase"/>
    <property type="match status" value="1"/>
</dbReference>
<evidence type="ECO:0000256" key="10">
    <source>
        <dbReference type="RuleBase" id="RU364068"/>
    </source>
</evidence>
<feature type="binding site" evidence="9">
    <location>
        <position position="216"/>
    </location>
    <ligand>
        <name>Mg(2+)</name>
        <dbReference type="ChEBI" id="CHEBI:18420"/>
        <label>1</label>
        <note>catalytic</note>
    </ligand>
</feature>
<feature type="binding site" evidence="9">
    <location>
        <position position="89"/>
    </location>
    <ligand>
        <name>Mg(2+)</name>
        <dbReference type="ChEBI" id="CHEBI:18420"/>
        <label>1</label>
        <note>catalytic</note>
    </ligand>
</feature>
<feature type="binding site" evidence="9">
    <location>
        <position position="91"/>
    </location>
    <ligand>
        <name>Mg(2+)</name>
        <dbReference type="ChEBI" id="CHEBI:18420"/>
        <label>1</label>
        <note>catalytic</note>
    </ligand>
</feature>
<dbReference type="GO" id="GO:0046872">
    <property type="term" value="F:metal ion binding"/>
    <property type="evidence" value="ECO:0007669"/>
    <property type="project" value="UniProtKB-KW"/>
</dbReference>
<dbReference type="InterPro" id="IPR020583">
    <property type="entry name" value="Inositol_monoP_metal-BS"/>
</dbReference>
<dbReference type="OrthoDB" id="9772456at2"/>
<feature type="binding site" evidence="9">
    <location>
        <position position="73"/>
    </location>
    <ligand>
        <name>Mg(2+)</name>
        <dbReference type="ChEBI" id="CHEBI:18420"/>
        <label>1</label>
        <note>catalytic</note>
    </ligand>
</feature>
<dbReference type="PROSITE" id="PS00629">
    <property type="entry name" value="IMP_1"/>
    <property type="match status" value="1"/>
</dbReference>
<sequence>MSTAPAPADLLDLALRAARAAGRFLVQERPADLDVAATKTSPTDVVTAMDRGSEELVVRTLRAERPDDGVLGEEGAAATGSTGVRWVVDPIDGTVNYLYGLPEWAVSIAAEVDGEVVASVVAAPALGETWTATRGGGAHLDGRPLRRGRGADLGQALVATGFSYEARHRALQAQVAAQVLPRVRDLRRAGSAALDLCGVAGGRHDAYFERGTHHWDVAAAALVAREAGVRVGGLRGAPESEELVLAAADPLFDDLHALLDAAWPASWPA</sequence>
<keyword evidence="4 9" id="KW-0479">Metal-binding</keyword>
<evidence type="ECO:0000256" key="1">
    <source>
        <dbReference type="ARBA" id="ARBA00001033"/>
    </source>
</evidence>
<keyword evidence="6 9" id="KW-0460">Magnesium</keyword>
<dbReference type="Gene3D" id="3.40.190.80">
    <property type="match status" value="1"/>
</dbReference>
<dbReference type="FunFam" id="3.30.540.10:FF:000003">
    <property type="entry name" value="Inositol-1-monophosphatase"/>
    <property type="match status" value="1"/>
</dbReference>
<dbReference type="PRINTS" id="PR00377">
    <property type="entry name" value="IMPHPHTASES"/>
</dbReference>
<evidence type="ECO:0000256" key="4">
    <source>
        <dbReference type="ARBA" id="ARBA00022723"/>
    </source>
</evidence>
<dbReference type="SUPFAM" id="SSF56655">
    <property type="entry name" value="Carbohydrate phosphatase"/>
    <property type="match status" value="1"/>
</dbReference>
<comment type="pathway">
    <text evidence="3">Amino-acid biosynthesis; L-histidine biosynthesis; L-histidine from 5-phospho-alpha-D-ribose 1-diphosphate: step 8/9.</text>
</comment>
<comment type="function">
    <text evidence="8">Catalyzes the dephosphorylation of histidinol-phosphate to histidinol, the direct precursor of histidine.</text>
</comment>
<comment type="cofactor">
    <cofactor evidence="2 9 10">
        <name>Mg(2+)</name>
        <dbReference type="ChEBI" id="CHEBI:18420"/>
    </cofactor>
</comment>